<sequence>MAWSIDARIPVTLVADEHALAAAAAAAPAAFVLRQVFGAPSHQPGCACCEGRSPAALALDRLFLDRVRGQVPFFGAVLAQEDAQLRTALTEDRVVAARFRLLG</sequence>
<dbReference type="RefSeq" id="WP_111400175.1">
    <property type="nucleotide sequence ID" value="NZ_QKYU01000031.1"/>
</dbReference>
<evidence type="ECO:0000313" key="1">
    <source>
        <dbReference type="EMBL" id="PZW39004.1"/>
    </source>
</evidence>
<gene>
    <name evidence="1" type="ORF">C8P66_13137</name>
</gene>
<reference evidence="1 2" key="1">
    <citation type="submission" date="2018-06" db="EMBL/GenBank/DDBJ databases">
        <title>Genomic Encyclopedia of Archaeal and Bacterial Type Strains, Phase II (KMG-II): from individual species to whole genera.</title>
        <authorList>
            <person name="Goeker M."/>
        </authorList>
    </citation>
    <scope>NUCLEOTIDE SEQUENCE [LARGE SCALE GENOMIC DNA]</scope>
    <source>
        <strain evidence="1 2">DSM 24525</strain>
    </source>
</reference>
<dbReference type="Proteomes" id="UP000249688">
    <property type="component" value="Unassembled WGS sequence"/>
</dbReference>
<proteinExistence type="predicted"/>
<accession>A0A2W7HWZ4</accession>
<dbReference type="OrthoDB" id="7283991at2"/>
<comment type="caution">
    <text evidence="1">The sequence shown here is derived from an EMBL/GenBank/DDBJ whole genome shotgun (WGS) entry which is preliminary data.</text>
</comment>
<dbReference type="EMBL" id="QKYU01000031">
    <property type="protein sequence ID" value="PZW39004.1"/>
    <property type="molecule type" value="Genomic_DNA"/>
</dbReference>
<protein>
    <submittedName>
        <fullName evidence="1">Uncharacterized protein</fullName>
    </submittedName>
</protein>
<keyword evidence="2" id="KW-1185">Reference proteome</keyword>
<dbReference type="AlphaFoldDB" id="A0A2W7HWZ4"/>
<organism evidence="1 2">
    <name type="scientific">Humitalea rosea</name>
    <dbReference type="NCBI Taxonomy" id="990373"/>
    <lineage>
        <taxon>Bacteria</taxon>
        <taxon>Pseudomonadati</taxon>
        <taxon>Pseudomonadota</taxon>
        <taxon>Alphaproteobacteria</taxon>
        <taxon>Acetobacterales</taxon>
        <taxon>Roseomonadaceae</taxon>
        <taxon>Humitalea</taxon>
    </lineage>
</organism>
<evidence type="ECO:0000313" key="2">
    <source>
        <dbReference type="Proteomes" id="UP000249688"/>
    </source>
</evidence>
<name>A0A2W7HWZ4_9PROT</name>